<evidence type="ECO:0000256" key="6">
    <source>
        <dbReference type="SAM" id="MobiDB-lite"/>
    </source>
</evidence>
<keyword evidence="10" id="KW-1185">Reference proteome</keyword>
<evidence type="ECO:0000256" key="1">
    <source>
        <dbReference type="ARBA" id="ARBA00004141"/>
    </source>
</evidence>
<dbReference type="GO" id="GO:0022857">
    <property type="term" value="F:transmembrane transporter activity"/>
    <property type="evidence" value="ECO:0007669"/>
    <property type="project" value="InterPro"/>
</dbReference>
<comment type="subcellular location">
    <subcellularLocation>
        <location evidence="1">Membrane</location>
        <topology evidence="1">Multi-pass membrane protein</topology>
    </subcellularLocation>
</comment>
<name>U1GKN1_ENDPU</name>
<dbReference type="InterPro" id="IPR020846">
    <property type="entry name" value="MFS_dom"/>
</dbReference>
<feature type="compositionally biased region" description="Basic and acidic residues" evidence="6">
    <location>
        <begin position="227"/>
        <end position="237"/>
    </location>
</feature>
<evidence type="ECO:0000256" key="7">
    <source>
        <dbReference type="SAM" id="Phobius"/>
    </source>
</evidence>
<feature type="transmembrane region" description="Helical" evidence="7">
    <location>
        <begin position="16"/>
        <end position="43"/>
    </location>
</feature>
<sequence length="377" mass="40336">MGQKRPWGLTWRSSSLFVVGTVGIALFTDLFLYGIIVPILPYLLEDHIHIPHNQIQGYVSGLLAIHALASVLFSPIAGIIADRASTSAKLPFLGGLLALLLATLLLCLGQTFAVLAIARVLQGMSVAVVWTIGLALVRDTVGPEKLGTTIGSIFGFVSIGQLVAPVLGGVVYSKAGILGIFWMAFAVLVLDSVMRVMLIEKKTAERYVSAQQTEAGVSGSEEDDGDALVRDEAREEEPLLERQELRAYKLTGGESQTVITWAFPLISCLRHPRLLTALHLALSQAILLSAFDSTISTVAQEYFRFTSLEAGLLYLAIVVPYVIGGPIAGRIVDKRGPKGVAVFAFGFLVPSLSLLHLARPGGKDQVAIYCAILSLNG</sequence>
<dbReference type="InterPro" id="IPR011701">
    <property type="entry name" value="MFS"/>
</dbReference>
<feature type="transmembrane region" description="Helical" evidence="7">
    <location>
        <begin position="120"/>
        <end position="137"/>
    </location>
</feature>
<evidence type="ECO:0000256" key="2">
    <source>
        <dbReference type="ARBA" id="ARBA00022448"/>
    </source>
</evidence>
<evidence type="ECO:0000313" key="10">
    <source>
        <dbReference type="Proteomes" id="UP000019373"/>
    </source>
</evidence>
<dbReference type="EMBL" id="KE721051">
    <property type="protein sequence ID" value="ERF72758.1"/>
    <property type="molecule type" value="Genomic_DNA"/>
</dbReference>
<evidence type="ECO:0000256" key="5">
    <source>
        <dbReference type="ARBA" id="ARBA00023136"/>
    </source>
</evidence>
<feature type="transmembrane region" description="Helical" evidence="7">
    <location>
        <begin position="177"/>
        <end position="198"/>
    </location>
</feature>
<dbReference type="PANTHER" id="PTHR23506">
    <property type="entry name" value="GH10249P"/>
    <property type="match status" value="1"/>
</dbReference>
<dbReference type="RefSeq" id="XP_007801646.1">
    <property type="nucleotide sequence ID" value="XM_007803455.1"/>
</dbReference>
<dbReference type="eggNOG" id="KOG3764">
    <property type="taxonomic scope" value="Eukaryota"/>
</dbReference>
<dbReference type="GeneID" id="19239765"/>
<dbReference type="InterPro" id="IPR050930">
    <property type="entry name" value="MFS_Vesicular_Transporter"/>
</dbReference>
<accession>U1GKN1</accession>
<organism evidence="9 10">
    <name type="scientific">Endocarpon pusillum (strain Z07020 / HMAS-L-300199)</name>
    <name type="common">Lichen-forming fungus</name>
    <dbReference type="NCBI Taxonomy" id="1263415"/>
    <lineage>
        <taxon>Eukaryota</taxon>
        <taxon>Fungi</taxon>
        <taxon>Dikarya</taxon>
        <taxon>Ascomycota</taxon>
        <taxon>Pezizomycotina</taxon>
        <taxon>Eurotiomycetes</taxon>
        <taxon>Chaetothyriomycetidae</taxon>
        <taxon>Verrucariales</taxon>
        <taxon>Verrucariaceae</taxon>
        <taxon>Endocarpon</taxon>
    </lineage>
</organism>
<proteinExistence type="predicted"/>
<feature type="domain" description="Major facilitator superfamily (MFS) profile" evidence="8">
    <location>
        <begin position="18"/>
        <end position="377"/>
    </location>
</feature>
<dbReference type="InterPro" id="IPR036259">
    <property type="entry name" value="MFS_trans_sf"/>
</dbReference>
<keyword evidence="5 7" id="KW-0472">Membrane</keyword>
<feature type="transmembrane region" description="Helical" evidence="7">
    <location>
        <begin position="92"/>
        <end position="114"/>
    </location>
</feature>
<dbReference type="PROSITE" id="PS50850">
    <property type="entry name" value="MFS"/>
    <property type="match status" value="1"/>
</dbReference>
<dbReference type="OMA" id="VITWAFP"/>
<gene>
    <name evidence="9" type="ORF">EPUS_04811</name>
</gene>
<dbReference type="PANTHER" id="PTHR23506:SF37">
    <property type="entry name" value="MAJOR FACILITATOR SUPERFAMILY (MFS) PROFILE DOMAIN-CONTAINING PROTEIN"/>
    <property type="match status" value="1"/>
</dbReference>
<dbReference type="Proteomes" id="UP000019373">
    <property type="component" value="Unassembled WGS sequence"/>
</dbReference>
<feature type="region of interest" description="Disordered" evidence="6">
    <location>
        <begin position="213"/>
        <end position="237"/>
    </location>
</feature>
<keyword evidence="4 7" id="KW-1133">Transmembrane helix</keyword>
<protein>
    <recommendedName>
        <fullName evidence="8">Major facilitator superfamily (MFS) profile domain-containing protein</fullName>
    </recommendedName>
</protein>
<feature type="transmembrane region" description="Helical" evidence="7">
    <location>
        <begin position="274"/>
        <end position="291"/>
    </location>
</feature>
<evidence type="ECO:0000259" key="8">
    <source>
        <dbReference type="PROSITE" id="PS50850"/>
    </source>
</evidence>
<feature type="transmembrane region" description="Helical" evidence="7">
    <location>
        <begin position="149"/>
        <end position="171"/>
    </location>
</feature>
<dbReference type="Gene3D" id="1.20.1250.20">
    <property type="entry name" value="MFS general substrate transporter like domains"/>
    <property type="match status" value="1"/>
</dbReference>
<evidence type="ECO:0000313" key="9">
    <source>
        <dbReference type="EMBL" id="ERF72758.1"/>
    </source>
</evidence>
<evidence type="ECO:0000256" key="3">
    <source>
        <dbReference type="ARBA" id="ARBA00022692"/>
    </source>
</evidence>
<dbReference type="GO" id="GO:0016020">
    <property type="term" value="C:membrane"/>
    <property type="evidence" value="ECO:0007669"/>
    <property type="project" value="UniProtKB-SubCell"/>
</dbReference>
<dbReference type="SUPFAM" id="SSF103473">
    <property type="entry name" value="MFS general substrate transporter"/>
    <property type="match status" value="1"/>
</dbReference>
<feature type="transmembrane region" description="Helical" evidence="7">
    <location>
        <begin position="339"/>
        <end position="358"/>
    </location>
</feature>
<dbReference type="AlphaFoldDB" id="U1GKN1"/>
<reference evidence="10" key="1">
    <citation type="journal article" date="2014" name="BMC Genomics">
        <title>Genome characteristics reveal the impact of lichenization on lichen-forming fungus Endocarpon pusillum Hedwig (Verrucariales, Ascomycota).</title>
        <authorList>
            <person name="Wang Y.-Y."/>
            <person name="Liu B."/>
            <person name="Zhang X.-Y."/>
            <person name="Zhou Q.-M."/>
            <person name="Zhang T."/>
            <person name="Li H."/>
            <person name="Yu Y.-F."/>
            <person name="Zhang X.-L."/>
            <person name="Hao X.-Y."/>
            <person name="Wang M."/>
            <person name="Wang L."/>
            <person name="Wei J.-C."/>
        </authorList>
    </citation>
    <scope>NUCLEOTIDE SEQUENCE [LARGE SCALE GENOMIC DNA]</scope>
    <source>
        <strain evidence="10">Z07020 / HMAS-L-300199</strain>
    </source>
</reference>
<keyword evidence="2" id="KW-0813">Transport</keyword>
<keyword evidence="3 7" id="KW-0812">Transmembrane</keyword>
<evidence type="ECO:0000256" key="4">
    <source>
        <dbReference type="ARBA" id="ARBA00022989"/>
    </source>
</evidence>
<dbReference type="OrthoDB" id="5086884at2759"/>
<dbReference type="Pfam" id="PF07690">
    <property type="entry name" value="MFS_1"/>
    <property type="match status" value="1"/>
</dbReference>
<feature type="transmembrane region" description="Helical" evidence="7">
    <location>
        <begin position="311"/>
        <end position="332"/>
    </location>
</feature>
<dbReference type="HOGENOM" id="CLU_001265_51_4_1"/>
<feature type="transmembrane region" description="Helical" evidence="7">
    <location>
        <begin position="55"/>
        <end position="80"/>
    </location>
</feature>